<dbReference type="Pfam" id="PF08443">
    <property type="entry name" value="RimK"/>
    <property type="match status" value="2"/>
</dbReference>
<reference evidence="3 4" key="1">
    <citation type="submission" date="2018-06" db="EMBL/GenBank/DDBJ databases">
        <title>Genomic Encyclopedia of Type Strains, Phase IV (KMG-IV): sequencing the most valuable type-strain genomes for metagenomic binning, comparative biology and taxonomic classification.</title>
        <authorList>
            <person name="Goeker M."/>
        </authorList>
    </citation>
    <scope>NUCLEOTIDE SEQUENCE [LARGE SCALE GENOMIC DNA]</scope>
    <source>
        <strain evidence="3 4">DSM 22112</strain>
    </source>
</reference>
<dbReference type="GO" id="GO:0005737">
    <property type="term" value="C:cytoplasm"/>
    <property type="evidence" value="ECO:0007669"/>
    <property type="project" value="TreeGrafter"/>
</dbReference>
<dbReference type="GO" id="GO:0009432">
    <property type="term" value="P:SOS response"/>
    <property type="evidence" value="ECO:0007669"/>
    <property type="project" value="TreeGrafter"/>
</dbReference>
<dbReference type="PROSITE" id="PS50975">
    <property type="entry name" value="ATP_GRASP"/>
    <property type="match status" value="1"/>
</dbReference>
<dbReference type="InterPro" id="IPR013651">
    <property type="entry name" value="ATP-grasp_RimK-type"/>
</dbReference>
<accession>A0A366I8S8</accession>
<evidence type="ECO:0000313" key="3">
    <source>
        <dbReference type="EMBL" id="RBP65935.1"/>
    </source>
</evidence>
<keyword evidence="1" id="KW-0067">ATP-binding</keyword>
<dbReference type="PANTHER" id="PTHR21621">
    <property type="entry name" value="RIBOSOMAL PROTEIN S6 MODIFICATION PROTEIN"/>
    <property type="match status" value="1"/>
</dbReference>
<protein>
    <submittedName>
        <fullName evidence="3">Glutamate--cysteine ligase</fullName>
    </submittedName>
</protein>
<dbReference type="GO" id="GO:0046872">
    <property type="term" value="F:metal ion binding"/>
    <property type="evidence" value="ECO:0007669"/>
    <property type="project" value="InterPro"/>
</dbReference>
<dbReference type="InterPro" id="IPR040657">
    <property type="entry name" value="GshAB_ATP-grasp"/>
</dbReference>
<dbReference type="PANTHER" id="PTHR21621:SF0">
    <property type="entry name" value="BETA-CITRYLGLUTAMATE SYNTHASE B-RELATED"/>
    <property type="match status" value="1"/>
</dbReference>
<dbReference type="InterPro" id="IPR011761">
    <property type="entry name" value="ATP-grasp"/>
</dbReference>
<proteinExistence type="predicted"/>
<dbReference type="Pfam" id="PF18419">
    <property type="entry name" value="ATP-grasp_6"/>
    <property type="match status" value="1"/>
</dbReference>
<dbReference type="GO" id="GO:0018169">
    <property type="term" value="F:ribosomal S6-glutamic acid ligase activity"/>
    <property type="evidence" value="ECO:0007669"/>
    <property type="project" value="TreeGrafter"/>
</dbReference>
<dbReference type="AlphaFoldDB" id="A0A366I8S8"/>
<evidence type="ECO:0000313" key="4">
    <source>
        <dbReference type="Proteomes" id="UP000253490"/>
    </source>
</evidence>
<feature type="domain" description="ATP-grasp" evidence="2">
    <location>
        <begin position="71"/>
        <end position="327"/>
    </location>
</feature>
<dbReference type="NCBIfam" id="NF002688">
    <property type="entry name" value="PRK02471.1"/>
    <property type="match status" value="1"/>
</dbReference>
<organism evidence="3 4">
    <name type="scientific">Alkalibaculum bacchi</name>
    <dbReference type="NCBI Taxonomy" id="645887"/>
    <lineage>
        <taxon>Bacteria</taxon>
        <taxon>Bacillati</taxon>
        <taxon>Bacillota</taxon>
        <taxon>Clostridia</taxon>
        <taxon>Eubacteriales</taxon>
        <taxon>Eubacteriaceae</taxon>
        <taxon>Alkalibaculum</taxon>
    </lineage>
</organism>
<dbReference type="Gene3D" id="3.30.470.20">
    <property type="entry name" value="ATP-grasp fold, B domain"/>
    <property type="match status" value="2"/>
</dbReference>
<gene>
    <name evidence="3" type="ORF">DES36_10645</name>
</gene>
<name>A0A366I8S8_9FIRM</name>
<sequence length="328" mass="37168">MEVNIKGLELSTQIMIEESLRRGIHVEIIDQKENLIRLEKEGKVEYIQQATKTSADSYIVVLLMENKQVTKLLLKEQKMNVPHGVVIHSQEEAVQAYNEFEGLEIVVKPNSTNFGQGVVILDENRKVEDFKKAVDYALALDSTVLIEEFFKGKEYRFLVIGDELAAVVHRVPANVVGDGKHTIEELVEIKNRNPLRGKGYVTPLEKIQLGVVEEDFLLKQNLTEKSILDKDVTVYLRENSNVSTGGDTIDYTDEMHPGYKEIAIKAAKALNAKICGIDIILKDCKEAPTEDNYCIIELNFNPALHMHDFPFEGKNRRVEEKVLDLLGF</sequence>
<keyword evidence="3" id="KW-0436">Ligase</keyword>
<keyword evidence="1" id="KW-0547">Nucleotide-binding</keyword>
<dbReference type="EMBL" id="QNRX01000006">
    <property type="protein sequence ID" value="RBP65935.1"/>
    <property type="molecule type" value="Genomic_DNA"/>
</dbReference>
<evidence type="ECO:0000259" key="2">
    <source>
        <dbReference type="PROSITE" id="PS50975"/>
    </source>
</evidence>
<keyword evidence="4" id="KW-1185">Reference proteome</keyword>
<dbReference type="SUPFAM" id="SSF56059">
    <property type="entry name" value="Glutathione synthetase ATP-binding domain-like"/>
    <property type="match status" value="1"/>
</dbReference>
<comment type="caution">
    <text evidence="3">The sequence shown here is derived from an EMBL/GenBank/DDBJ whole genome shotgun (WGS) entry which is preliminary data.</text>
</comment>
<dbReference type="GO" id="GO:0005524">
    <property type="term" value="F:ATP binding"/>
    <property type="evidence" value="ECO:0007669"/>
    <property type="project" value="UniProtKB-UniRule"/>
</dbReference>
<evidence type="ECO:0000256" key="1">
    <source>
        <dbReference type="PROSITE-ProRule" id="PRU00409"/>
    </source>
</evidence>
<dbReference type="Proteomes" id="UP000253490">
    <property type="component" value="Unassembled WGS sequence"/>
</dbReference>